<evidence type="ECO:0000313" key="6">
    <source>
        <dbReference type="Proteomes" id="UP000663175"/>
    </source>
</evidence>
<dbReference type="Proteomes" id="UP000663175">
    <property type="component" value="Segment"/>
</dbReference>
<proteinExistence type="predicted"/>
<dbReference type="GO" id="GO:0006261">
    <property type="term" value="P:DNA-templated DNA replication"/>
    <property type="evidence" value="ECO:0007669"/>
    <property type="project" value="InterPro"/>
</dbReference>
<dbReference type="Gene3D" id="3.30.70.370">
    <property type="match status" value="1"/>
</dbReference>
<dbReference type="GO" id="GO:0006302">
    <property type="term" value="P:double-strand break repair"/>
    <property type="evidence" value="ECO:0007669"/>
    <property type="project" value="TreeGrafter"/>
</dbReference>
<protein>
    <submittedName>
        <fullName evidence="5">DNA polymerase I</fullName>
    </submittedName>
</protein>
<dbReference type="Pfam" id="PF00476">
    <property type="entry name" value="DNA_pol_A"/>
    <property type="match status" value="1"/>
</dbReference>
<organism evidence="5 6">
    <name type="scientific">Streptomyces phage Sycamore</name>
    <dbReference type="NCBI Taxonomy" id="2767589"/>
    <lineage>
        <taxon>Viruses</taxon>
        <taxon>Duplodnaviria</taxon>
        <taxon>Heunggongvirae</taxon>
        <taxon>Uroviricota</taxon>
        <taxon>Caudoviricetes</taxon>
        <taxon>Colingsworthviridae</taxon>
        <taxon>Sycamorevirus</taxon>
        <taxon>Sycamorevirus sycamore</taxon>
    </lineage>
</organism>
<evidence type="ECO:0000259" key="3">
    <source>
        <dbReference type="SMART" id="SM00474"/>
    </source>
</evidence>
<dbReference type="Pfam" id="PF01612">
    <property type="entry name" value="DNA_pol_A_exo1"/>
    <property type="match status" value="1"/>
</dbReference>
<dbReference type="Gene3D" id="1.20.1060.10">
    <property type="entry name" value="Taq DNA Polymerase, Chain T, domain 4"/>
    <property type="match status" value="1"/>
</dbReference>
<keyword evidence="2" id="KW-1194">Viral DNA replication</keyword>
<dbReference type="SMART" id="SM00482">
    <property type="entry name" value="POLAc"/>
    <property type="match status" value="1"/>
</dbReference>
<keyword evidence="6" id="KW-1185">Reference proteome</keyword>
<dbReference type="InterPro" id="IPR001098">
    <property type="entry name" value="DNA-dir_DNA_pol_A_palm_dom"/>
</dbReference>
<dbReference type="InterPro" id="IPR036397">
    <property type="entry name" value="RNaseH_sf"/>
</dbReference>
<dbReference type="PRINTS" id="PR00868">
    <property type="entry name" value="DNAPOLI"/>
</dbReference>
<feature type="domain" description="DNA-directed DNA polymerase family A palm" evidence="4">
    <location>
        <begin position="387"/>
        <end position="577"/>
    </location>
</feature>
<evidence type="ECO:0000259" key="4">
    <source>
        <dbReference type="SMART" id="SM00482"/>
    </source>
</evidence>
<dbReference type="PANTHER" id="PTHR10133">
    <property type="entry name" value="DNA POLYMERASE I"/>
    <property type="match status" value="1"/>
</dbReference>
<dbReference type="GO" id="GO:0008408">
    <property type="term" value="F:3'-5' exonuclease activity"/>
    <property type="evidence" value="ECO:0007669"/>
    <property type="project" value="InterPro"/>
</dbReference>
<dbReference type="InterPro" id="IPR002562">
    <property type="entry name" value="3'-5'_exonuclease_dom"/>
</dbReference>
<evidence type="ECO:0000256" key="2">
    <source>
        <dbReference type="ARBA" id="ARBA00023109"/>
    </source>
</evidence>
<dbReference type="SMART" id="SM00474">
    <property type="entry name" value="35EXOc"/>
    <property type="match status" value="1"/>
</dbReference>
<evidence type="ECO:0000313" key="5">
    <source>
        <dbReference type="EMBL" id="QPB09573.1"/>
    </source>
</evidence>
<reference evidence="5" key="1">
    <citation type="submission" date="2020-07" db="EMBL/GenBank/DDBJ databases">
        <title>Complete genome sequence of Streptomyces phage Sycamore.</title>
        <authorList>
            <person name="Zhang X.-H."/>
            <person name="Rivera M."/>
            <person name="Marquez A."/>
            <person name="Clark J.D."/>
            <person name="Hernandez I."/>
            <person name="Liu M."/>
            <person name="Burrowes B.H."/>
        </authorList>
    </citation>
    <scope>NUCLEOTIDE SEQUENCE</scope>
</reference>
<dbReference type="InterPro" id="IPR043502">
    <property type="entry name" value="DNA/RNA_pol_sf"/>
</dbReference>
<dbReference type="PANTHER" id="PTHR10133:SF27">
    <property type="entry name" value="DNA POLYMERASE NU"/>
    <property type="match status" value="1"/>
</dbReference>
<dbReference type="GO" id="GO:0003887">
    <property type="term" value="F:DNA-directed DNA polymerase activity"/>
    <property type="evidence" value="ECO:0007669"/>
    <property type="project" value="InterPro"/>
</dbReference>
<dbReference type="InterPro" id="IPR002298">
    <property type="entry name" value="DNA_polymerase_A"/>
</dbReference>
<dbReference type="EMBL" id="MT701593">
    <property type="protein sequence ID" value="QPB09573.1"/>
    <property type="molecule type" value="Genomic_DNA"/>
</dbReference>
<dbReference type="Gene3D" id="3.30.420.10">
    <property type="entry name" value="Ribonuclease H-like superfamily/Ribonuclease H"/>
    <property type="match status" value="1"/>
</dbReference>
<name>A0A873WGV8_9CAUD</name>
<dbReference type="GO" id="GO:0039693">
    <property type="term" value="P:viral DNA genome replication"/>
    <property type="evidence" value="ECO:0007669"/>
    <property type="project" value="UniProtKB-KW"/>
</dbReference>
<feature type="domain" description="3'-5' exonuclease" evidence="3">
    <location>
        <begin position="18"/>
        <end position="213"/>
    </location>
</feature>
<keyword evidence="1" id="KW-0235">DNA replication</keyword>
<dbReference type="SUPFAM" id="SSF56672">
    <property type="entry name" value="DNA/RNA polymerases"/>
    <property type="match status" value="1"/>
</dbReference>
<dbReference type="GO" id="GO:0003677">
    <property type="term" value="F:DNA binding"/>
    <property type="evidence" value="ECO:0007669"/>
    <property type="project" value="InterPro"/>
</dbReference>
<sequence>MKTYRHEIAGDLVSVNIPETYEDLEDFRRWAEDAASRGSIALDTETTGLDIFSGTFGLRTVQFGDSHTAWVIHWERAGWFQEVVLWVLRKLRPRLLIHNASYDWLVLNQRAGIPLEDLAPLTRDTKIMATLIDPRQPQEGGTGTGLKPLSGHWIDPSAPDTQGDLTAVFRSLGLTKETGWRGIDLDHPTYNLYAGLDVILTSRLYPLLFAELSRLGVRPMLLDYEHEIARICSTMQRKGMVLDSDYCRKLDGKLNDEAERFANRARRYGVENVNSTAQIADALTAMGENLTERTASGNVKVDKSVLLSLADLDLHTWKPLGTRTPNPLAEAVVRSKRAGKWRKAYVSTFLETMDDNGRVHPMINTLQARTGRMSITRPALQTLPSSDQMVRRALLAEEGHVMVSCDFDAVEMRVLAALADVKRMKSAIADGMDLHNFTASLVYGPGFTKQHRKICKGVGFGKVYGGGAASISRQTGAGLREVQNAIATYDRVYPEIKRFASRQERIARGNQMVTVTLTGRRLPLDRDRAYAVTNYQVQSAARDVLGQALINMDEAGLTDLLRLPIHDEVIASVPAREAEEISREIERCMTMTLGGVPITAGAETKGLRSWGSLYGADY</sequence>
<accession>A0A873WGV8</accession>
<dbReference type="SUPFAM" id="SSF53098">
    <property type="entry name" value="Ribonuclease H-like"/>
    <property type="match status" value="1"/>
</dbReference>
<evidence type="ECO:0000256" key="1">
    <source>
        <dbReference type="ARBA" id="ARBA00022705"/>
    </source>
</evidence>
<dbReference type="Gene3D" id="1.10.150.20">
    <property type="entry name" value="5' to 3' exonuclease, C-terminal subdomain"/>
    <property type="match status" value="1"/>
</dbReference>
<gene>
    <name evidence="5" type="ORF">CPT_Sycamore_033</name>
</gene>
<dbReference type="InterPro" id="IPR012337">
    <property type="entry name" value="RNaseH-like_sf"/>
</dbReference>